<gene>
    <name evidence="1" type="ORF">BpHYR1_042654</name>
</gene>
<name>A0A3M7QAD4_BRAPC</name>
<accession>A0A3M7QAD4</accession>
<sequence>MESDLLLLFAGKKEEKAITQWSWFFLYYERLPLVSNSSDKKASIDSDLVREAKQKKYTIVRNNYYLKTII</sequence>
<comment type="caution">
    <text evidence="1">The sequence shown here is derived from an EMBL/GenBank/DDBJ whole genome shotgun (WGS) entry which is preliminary data.</text>
</comment>
<proteinExistence type="predicted"/>
<reference evidence="1 2" key="1">
    <citation type="journal article" date="2018" name="Sci. Rep.">
        <title>Genomic signatures of local adaptation to the degree of environmental predictability in rotifers.</title>
        <authorList>
            <person name="Franch-Gras L."/>
            <person name="Hahn C."/>
            <person name="Garcia-Roger E.M."/>
            <person name="Carmona M.J."/>
            <person name="Serra M."/>
            <person name="Gomez A."/>
        </authorList>
    </citation>
    <scope>NUCLEOTIDE SEQUENCE [LARGE SCALE GENOMIC DNA]</scope>
    <source>
        <strain evidence="1">HYR1</strain>
    </source>
</reference>
<organism evidence="1 2">
    <name type="scientific">Brachionus plicatilis</name>
    <name type="common">Marine rotifer</name>
    <name type="synonym">Brachionus muelleri</name>
    <dbReference type="NCBI Taxonomy" id="10195"/>
    <lineage>
        <taxon>Eukaryota</taxon>
        <taxon>Metazoa</taxon>
        <taxon>Spiralia</taxon>
        <taxon>Gnathifera</taxon>
        <taxon>Rotifera</taxon>
        <taxon>Eurotatoria</taxon>
        <taxon>Monogononta</taxon>
        <taxon>Pseudotrocha</taxon>
        <taxon>Ploima</taxon>
        <taxon>Brachionidae</taxon>
        <taxon>Brachionus</taxon>
    </lineage>
</organism>
<dbReference type="AlphaFoldDB" id="A0A3M7QAD4"/>
<evidence type="ECO:0000313" key="1">
    <source>
        <dbReference type="EMBL" id="RNA07905.1"/>
    </source>
</evidence>
<keyword evidence="2" id="KW-1185">Reference proteome</keyword>
<evidence type="ECO:0000313" key="2">
    <source>
        <dbReference type="Proteomes" id="UP000276133"/>
    </source>
</evidence>
<dbReference type="EMBL" id="REGN01006904">
    <property type="protein sequence ID" value="RNA07905.1"/>
    <property type="molecule type" value="Genomic_DNA"/>
</dbReference>
<dbReference type="Proteomes" id="UP000276133">
    <property type="component" value="Unassembled WGS sequence"/>
</dbReference>
<protein>
    <submittedName>
        <fullName evidence="1">Uncharacterized protein</fullName>
    </submittedName>
</protein>